<evidence type="ECO:0000313" key="3">
    <source>
        <dbReference type="EMBL" id="RXZ45436.1"/>
    </source>
</evidence>
<dbReference type="PANTHER" id="PTHR46648:SF1">
    <property type="entry name" value="ADENOSINE 5'-MONOPHOSPHORAMIDASE HNT1"/>
    <property type="match status" value="1"/>
</dbReference>
<dbReference type="Proteomes" id="UP000290682">
    <property type="component" value="Unassembled WGS sequence"/>
</dbReference>
<accession>A0ABY0FGC5</accession>
<name>A0ABY0FGC5_9NEIS</name>
<comment type="caution">
    <text evidence="3">The sequence shown here is derived from an EMBL/GenBank/DDBJ whole genome shotgun (WGS) entry which is preliminary data.</text>
</comment>
<dbReference type="SUPFAM" id="SSF54197">
    <property type="entry name" value="HIT-like"/>
    <property type="match status" value="1"/>
</dbReference>
<sequence>MAYDPQNVFAKIIRGELPCFKLYEDESTLSFMDIMPQADGHALVIPKEQAETLFDLSESGAEACIRTVRKVAKAVQKAMGSEGVLVMQVNGAAAGQTVPHFHFHIIPSSIKALMRPHASQLEDSEKLQEFVRRIVAALEDERVS</sequence>
<dbReference type="Pfam" id="PF01230">
    <property type="entry name" value="HIT"/>
    <property type="match status" value="1"/>
</dbReference>
<evidence type="ECO:0000259" key="2">
    <source>
        <dbReference type="PROSITE" id="PS51084"/>
    </source>
</evidence>
<evidence type="ECO:0000256" key="1">
    <source>
        <dbReference type="PROSITE-ProRule" id="PRU00464"/>
    </source>
</evidence>
<feature type="short sequence motif" description="Histidine triad motif" evidence="1">
    <location>
        <begin position="100"/>
        <end position="104"/>
    </location>
</feature>
<dbReference type="InterPro" id="IPR011146">
    <property type="entry name" value="HIT-like"/>
</dbReference>
<dbReference type="CDD" id="cd01277">
    <property type="entry name" value="HINT_subgroup"/>
    <property type="match status" value="1"/>
</dbReference>
<evidence type="ECO:0000313" key="4">
    <source>
        <dbReference type="Proteomes" id="UP000290682"/>
    </source>
</evidence>
<dbReference type="EMBL" id="REGR01000001">
    <property type="protein sequence ID" value="RXZ45436.1"/>
    <property type="molecule type" value="Genomic_DNA"/>
</dbReference>
<organism evidence="3 4">
    <name type="scientific">Crenobacter cavernae</name>
    <dbReference type="NCBI Taxonomy" id="2290923"/>
    <lineage>
        <taxon>Bacteria</taxon>
        <taxon>Pseudomonadati</taxon>
        <taxon>Pseudomonadota</taxon>
        <taxon>Betaproteobacteria</taxon>
        <taxon>Neisseriales</taxon>
        <taxon>Neisseriaceae</taxon>
        <taxon>Crenobacter</taxon>
    </lineage>
</organism>
<dbReference type="PROSITE" id="PS51084">
    <property type="entry name" value="HIT_2"/>
    <property type="match status" value="1"/>
</dbReference>
<gene>
    <name evidence="3" type="ORF">EBB06_01080</name>
</gene>
<dbReference type="RefSeq" id="WP_129210698.1">
    <property type="nucleotide sequence ID" value="NZ_REGR01000001.1"/>
</dbReference>
<dbReference type="Gene3D" id="3.30.428.10">
    <property type="entry name" value="HIT-like"/>
    <property type="match status" value="1"/>
</dbReference>
<protein>
    <submittedName>
        <fullName evidence="3">HIT family protein</fullName>
    </submittedName>
</protein>
<keyword evidence="4" id="KW-1185">Reference proteome</keyword>
<dbReference type="InterPro" id="IPR036265">
    <property type="entry name" value="HIT-like_sf"/>
</dbReference>
<dbReference type="PRINTS" id="PR00332">
    <property type="entry name" value="HISTRIAD"/>
</dbReference>
<feature type="domain" description="HIT" evidence="2">
    <location>
        <begin position="8"/>
        <end position="115"/>
    </location>
</feature>
<dbReference type="InterPro" id="IPR001310">
    <property type="entry name" value="Histidine_triad_HIT"/>
</dbReference>
<dbReference type="PANTHER" id="PTHR46648">
    <property type="entry name" value="HIT FAMILY PROTEIN 1"/>
    <property type="match status" value="1"/>
</dbReference>
<proteinExistence type="predicted"/>
<reference evidence="3 4" key="1">
    <citation type="submission" date="2018-10" db="EMBL/GenBank/DDBJ databases">
        <title>Draft genome of Fastidiocella sp. strain 375T, a bacterium isolated from a karstic cave dripping water.</title>
        <authorList>
            <person name="Coelho C."/>
            <person name="Verissimo A."/>
            <person name="Tiago I."/>
        </authorList>
    </citation>
    <scope>NUCLEOTIDE SEQUENCE [LARGE SCALE GENOMIC DNA]</scope>
    <source>
        <strain evidence="3 4">CAVE-375</strain>
    </source>
</reference>
<dbReference type="InterPro" id="IPR039384">
    <property type="entry name" value="HINT"/>
</dbReference>